<feature type="transmembrane region" description="Helical" evidence="7">
    <location>
        <begin position="17"/>
        <end position="37"/>
    </location>
</feature>
<feature type="transmembrane region" description="Helical" evidence="7">
    <location>
        <begin position="116"/>
        <end position="134"/>
    </location>
</feature>
<keyword evidence="2" id="KW-1003">Cell membrane</keyword>
<gene>
    <name evidence="8" type="ORF">EDD72_10455</name>
</gene>
<feature type="transmembrane region" description="Helical" evidence="7">
    <location>
        <begin position="191"/>
        <end position="213"/>
    </location>
</feature>
<protein>
    <submittedName>
        <fullName evidence="8">Prolipoprotein diacylglyceryl transferase</fullName>
    </submittedName>
</protein>
<dbReference type="GO" id="GO:0042158">
    <property type="term" value="P:lipoprotein biosynthetic process"/>
    <property type="evidence" value="ECO:0007669"/>
    <property type="project" value="InterPro"/>
</dbReference>
<evidence type="ECO:0000313" key="8">
    <source>
        <dbReference type="EMBL" id="TCS83509.1"/>
    </source>
</evidence>
<feature type="transmembrane region" description="Helical" evidence="7">
    <location>
        <begin position="163"/>
        <end position="179"/>
    </location>
</feature>
<evidence type="ECO:0000256" key="7">
    <source>
        <dbReference type="SAM" id="Phobius"/>
    </source>
</evidence>
<dbReference type="OrthoDB" id="2968208at2"/>
<comment type="caution">
    <text evidence="8">The sequence shown here is derived from an EMBL/GenBank/DDBJ whole genome shotgun (WGS) entry which is preliminary data.</text>
</comment>
<name>A0A4R3KJ71_9BACI</name>
<dbReference type="PANTHER" id="PTHR30589:SF0">
    <property type="entry name" value="PHOSPHATIDYLGLYCEROL--PROLIPOPROTEIN DIACYLGLYCERYL TRANSFERASE"/>
    <property type="match status" value="1"/>
</dbReference>
<reference evidence="8 9" key="1">
    <citation type="submission" date="2019-03" db="EMBL/GenBank/DDBJ databases">
        <title>Genomic Encyclopedia of Type Strains, Phase IV (KMG-IV): sequencing the most valuable type-strain genomes for metagenomic binning, comparative biology and taxonomic classification.</title>
        <authorList>
            <person name="Goeker M."/>
        </authorList>
    </citation>
    <scope>NUCLEOTIDE SEQUENCE [LARGE SCALE GENOMIC DNA]</scope>
    <source>
        <strain evidence="8 9">DSM 23802</strain>
    </source>
</reference>
<dbReference type="GO" id="GO:0008961">
    <property type="term" value="F:phosphatidylglycerol-prolipoprotein diacylglyceryl transferase activity"/>
    <property type="evidence" value="ECO:0007669"/>
    <property type="project" value="InterPro"/>
</dbReference>
<keyword evidence="3 8" id="KW-0808">Transferase</keyword>
<dbReference type="Proteomes" id="UP000295788">
    <property type="component" value="Unassembled WGS sequence"/>
</dbReference>
<dbReference type="RefSeq" id="WP_132767399.1">
    <property type="nucleotide sequence ID" value="NZ_SMAB01000004.1"/>
</dbReference>
<proteinExistence type="inferred from homology"/>
<dbReference type="InterPro" id="IPR001640">
    <property type="entry name" value="Lgt"/>
</dbReference>
<evidence type="ECO:0000256" key="2">
    <source>
        <dbReference type="ARBA" id="ARBA00022475"/>
    </source>
</evidence>
<feature type="transmembrane region" description="Helical" evidence="7">
    <location>
        <begin position="81"/>
        <end position="104"/>
    </location>
</feature>
<keyword evidence="8" id="KW-0449">Lipoprotein</keyword>
<keyword evidence="6 7" id="KW-0472">Membrane</keyword>
<dbReference type="GO" id="GO:0005886">
    <property type="term" value="C:plasma membrane"/>
    <property type="evidence" value="ECO:0007669"/>
    <property type="project" value="InterPro"/>
</dbReference>
<evidence type="ECO:0000256" key="6">
    <source>
        <dbReference type="ARBA" id="ARBA00023136"/>
    </source>
</evidence>
<dbReference type="PANTHER" id="PTHR30589">
    <property type="entry name" value="PROLIPOPROTEIN DIACYLGLYCERYL TRANSFERASE"/>
    <property type="match status" value="1"/>
</dbReference>
<feature type="transmembrane region" description="Helical" evidence="7">
    <location>
        <begin position="49"/>
        <end position="69"/>
    </location>
</feature>
<comment type="similarity">
    <text evidence="1">Belongs to the Lgt family.</text>
</comment>
<organism evidence="8 9">
    <name type="scientific">Tepidibacillus fermentans</name>
    <dbReference type="NCBI Taxonomy" id="1281767"/>
    <lineage>
        <taxon>Bacteria</taxon>
        <taxon>Bacillati</taxon>
        <taxon>Bacillota</taxon>
        <taxon>Bacilli</taxon>
        <taxon>Bacillales</taxon>
        <taxon>Bacillaceae</taxon>
        <taxon>Tepidibacillus</taxon>
    </lineage>
</organism>
<dbReference type="AlphaFoldDB" id="A0A4R3KJ71"/>
<dbReference type="EMBL" id="SMAB01000004">
    <property type="protein sequence ID" value="TCS83509.1"/>
    <property type="molecule type" value="Genomic_DNA"/>
</dbReference>
<evidence type="ECO:0000256" key="5">
    <source>
        <dbReference type="ARBA" id="ARBA00022989"/>
    </source>
</evidence>
<evidence type="ECO:0000256" key="4">
    <source>
        <dbReference type="ARBA" id="ARBA00022692"/>
    </source>
</evidence>
<keyword evidence="4 7" id="KW-0812">Transmembrane</keyword>
<evidence type="ECO:0000256" key="1">
    <source>
        <dbReference type="ARBA" id="ARBA00007150"/>
    </source>
</evidence>
<evidence type="ECO:0000256" key="3">
    <source>
        <dbReference type="ARBA" id="ARBA00022679"/>
    </source>
</evidence>
<sequence>MFEESQIFQIGPIQLPIQWIILFIGLFIGTLVSEQVARTKRWEKEKWSDFVFTSVLIVLVIYKFGWIMFDLKRVIQNPQAIIWTSGTNASFWLGILVAGFYFFLKVRKERFSWIDILQFLWLTFTITLFFYSFLVKDYGKATNFFLSIQADDQSRIHYHPVNIYRSLWLGFFLLLFYFWRKEITYTRLMFLYIGLGFGLLIISIFDVSMNLVFGLTLEQWRNFILACIGIIGMLKKKEGIS</sequence>
<evidence type="ECO:0000313" key="9">
    <source>
        <dbReference type="Proteomes" id="UP000295788"/>
    </source>
</evidence>
<keyword evidence="9" id="KW-1185">Reference proteome</keyword>
<accession>A0A4R3KJ71</accession>
<keyword evidence="5 7" id="KW-1133">Transmembrane helix</keyword>